<keyword evidence="1" id="KW-0812">Transmembrane</keyword>
<feature type="transmembrane region" description="Helical" evidence="1">
    <location>
        <begin position="30"/>
        <end position="48"/>
    </location>
</feature>
<evidence type="ECO:0000313" key="2">
    <source>
        <dbReference type="EMBL" id="SFU01701.1"/>
    </source>
</evidence>
<evidence type="ECO:0000313" key="3">
    <source>
        <dbReference type="Proteomes" id="UP000199673"/>
    </source>
</evidence>
<accession>A0A1I7CQF4</accession>
<protein>
    <submittedName>
        <fullName evidence="2">Uncharacterized protein</fullName>
    </submittedName>
</protein>
<gene>
    <name evidence="2" type="ORF">SAMN04489724_3320</name>
</gene>
<dbReference type="Proteomes" id="UP000199673">
    <property type="component" value="Unassembled WGS sequence"/>
</dbReference>
<keyword evidence="3" id="KW-1185">Reference proteome</keyword>
<keyword evidence="1" id="KW-1133">Transmembrane helix</keyword>
<dbReference type="RefSeq" id="WP_091695539.1">
    <property type="nucleotide sequence ID" value="NZ_FPBF01000005.1"/>
</dbReference>
<dbReference type="AlphaFoldDB" id="A0A1I7CQF4"/>
<organism evidence="2 3">
    <name type="scientific">Algoriphagus locisalis</name>
    <dbReference type="NCBI Taxonomy" id="305507"/>
    <lineage>
        <taxon>Bacteria</taxon>
        <taxon>Pseudomonadati</taxon>
        <taxon>Bacteroidota</taxon>
        <taxon>Cytophagia</taxon>
        <taxon>Cytophagales</taxon>
        <taxon>Cyclobacteriaceae</taxon>
        <taxon>Algoriphagus</taxon>
    </lineage>
</organism>
<name>A0A1I7CQF4_9BACT</name>
<proteinExistence type="predicted"/>
<dbReference type="OrthoDB" id="9860381at2"/>
<reference evidence="3" key="1">
    <citation type="submission" date="2016-10" db="EMBL/GenBank/DDBJ databases">
        <authorList>
            <person name="Varghese N."/>
            <person name="Submissions S."/>
        </authorList>
    </citation>
    <scope>NUCLEOTIDE SEQUENCE [LARGE SCALE GENOMIC DNA]</scope>
    <source>
        <strain evidence="3">DSM 23445</strain>
    </source>
</reference>
<evidence type="ECO:0000256" key="1">
    <source>
        <dbReference type="SAM" id="Phobius"/>
    </source>
</evidence>
<dbReference type="EMBL" id="FPBF01000005">
    <property type="protein sequence ID" value="SFU01701.1"/>
    <property type="molecule type" value="Genomic_DNA"/>
</dbReference>
<keyword evidence="1" id="KW-0472">Membrane</keyword>
<sequence>MRHLEEYPNWSSKKINEIELAEAKSKPNTAWVFGIVTGVLIILIVLDITNDLLSTKYPVNGIVVGYTFSEGRPAGSPLLFFDHPSLESGSTNGIADAYEVSSRLESGEVVSFLCFTCTESSYTTGDSISILVSERKIGGIIYSENK</sequence>